<evidence type="ECO:0000256" key="4">
    <source>
        <dbReference type="ARBA" id="ARBA00023136"/>
    </source>
</evidence>
<dbReference type="Gene3D" id="1.10.3630.10">
    <property type="entry name" value="yeast vps74-n-term truncation variant domain like"/>
    <property type="match status" value="1"/>
</dbReference>
<organism evidence="5 6">
    <name type="scientific">Rhodococcus tukisamuensis</name>
    <dbReference type="NCBI Taxonomy" id="168276"/>
    <lineage>
        <taxon>Bacteria</taxon>
        <taxon>Bacillati</taxon>
        <taxon>Actinomycetota</taxon>
        <taxon>Actinomycetes</taxon>
        <taxon>Mycobacteriales</taxon>
        <taxon>Nocardiaceae</taxon>
        <taxon>Rhodococcus</taxon>
    </lineage>
</organism>
<dbReference type="GO" id="GO:0070273">
    <property type="term" value="F:phosphatidylinositol-4-phosphate binding"/>
    <property type="evidence" value="ECO:0007669"/>
    <property type="project" value="InterPro"/>
</dbReference>
<dbReference type="Proteomes" id="UP000199417">
    <property type="component" value="Unassembled WGS sequence"/>
</dbReference>
<dbReference type="GO" id="GO:0012505">
    <property type="term" value="C:endomembrane system"/>
    <property type="evidence" value="ECO:0007669"/>
    <property type="project" value="UniProtKB-ARBA"/>
</dbReference>
<comment type="subcellular location">
    <subcellularLocation>
        <location evidence="1">Golgi apparatus membrane</location>
        <topology evidence="1">Peripheral membrane protein</topology>
        <orientation evidence="1">Cytoplasmic side</orientation>
    </subcellularLocation>
</comment>
<dbReference type="AlphaFoldDB" id="A0A1G6P8Z1"/>
<dbReference type="EMBL" id="FNAB01000001">
    <property type="protein sequence ID" value="SDC76593.1"/>
    <property type="molecule type" value="Genomic_DNA"/>
</dbReference>
<sequence>MTLLAEDLLLLLLDDETGKPVVDGAKLPRVLAGAVLLELALDGVVEPAGEGEEVRRGRLVLRHESTPDDEILARAVARLRESKPMRPERAIEKLDKGLREAVLERIVAKGWVREAKAKLLGIFPTTVWPAVDDTHESRLRAELRDAVIGGADPSPRTSALVSLLAAVDATPKVFPDGDRRAVNKRAKEIAEGEWAGAAVRKAVEAVNAAVMVAVIVPSIAAGGTS</sequence>
<name>A0A1G6P8Z1_9NOCA</name>
<accession>A0A1G6P8Z1</accession>
<dbReference type="Pfam" id="PF05719">
    <property type="entry name" value="GPP34"/>
    <property type="match status" value="1"/>
</dbReference>
<evidence type="ECO:0000256" key="2">
    <source>
        <dbReference type="ARBA" id="ARBA00023034"/>
    </source>
</evidence>
<reference evidence="5 6" key="1">
    <citation type="submission" date="2016-10" db="EMBL/GenBank/DDBJ databases">
        <authorList>
            <person name="de Groot N.N."/>
        </authorList>
    </citation>
    <scope>NUCLEOTIDE SEQUENCE [LARGE SCALE GENOMIC DNA]</scope>
    <source>
        <strain evidence="5 6">JCM 11308</strain>
    </source>
</reference>
<keyword evidence="3" id="KW-0446">Lipid-binding</keyword>
<dbReference type="STRING" id="168276.SAMN05444580_101826"/>
<protein>
    <submittedName>
        <fullName evidence="5">Golgi phosphoprotein 3 (GPP34)</fullName>
    </submittedName>
</protein>
<evidence type="ECO:0000256" key="3">
    <source>
        <dbReference type="ARBA" id="ARBA00023121"/>
    </source>
</evidence>
<dbReference type="RefSeq" id="WP_072842938.1">
    <property type="nucleotide sequence ID" value="NZ_FNAB01000001.1"/>
</dbReference>
<keyword evidence="6" id="KW-1185">Reference proteome</keyword>
<dbReference type="GO" id="GO:0005737">
    <property type="term" value="C:cytoplasm"/>
    <property type="evidence" value="ECO:0007669"/>
    <property type="project" value="UniProtKB-ARBA"/>
</dbReference>
<keyword evidence="2" id="KW-0333">Golgi apparatus</keyword>
<proteinExistence type="predicted"/>
<evidence type="ECO:0000256" key="1">
    <source>
        <dbReference type="ARBA" id="ARBA00004255"/>
    </source>
</evidence>
<dbReference type="InterPro" id="IPR008628">
    <property type="entry name" value="GPP34-like"/>
</dbReference>
<evidence type="ECO:0000313" key="6">
    <source>
        <dbReference type="Proteomes" id="UP000199417"/>
    </source>
</evidence>
<gene>
    <name evidence="5" type="ORF">SAMN05444580_101826</name>
</gene>
<evidence type="ECO:0000313" key="5">
    <source>
        <dbReference type="EMBL" id="SDC76593.1"/>
    </source>
</evidence>
<dbReference type="InterPro" id="IPR038261">
    <property type="entry name" value="GPP34-like_sf"/>
</dbReference>
<keyword evidence="4" id="KW-0472">Membrane</keyword>